<evidence type="ECO:0000313" key="2">
    <source>
        <dbReference type="EMBL" id="KMT21588.1"/>
    </source>
</evidence>
<feature type="transmembrane region" description="Helical" evidence="1">
    <location>
        <begin position="72"/>
        <end position="89"/>
    </location>
</feature>
<gene>
    <name evidence="2" type="ORF">CLCY_2c03500</name>
</gene>
<comment type="caution">
    <text evidence="2">The sequence shown here is derived from an EMBL/GenBank/DDBJ whole genome shotgun (WGS) entry which is preliminary data.</text>
</comment>
<dbReference type="PATRIC" id="fig|1121307.3.peg.1207"/>
<sequence>MRLPSRIAITILLIISIVGLFLPWFFFSRTEDYSNGWSWMNICMIIGYVGSLVSSAMIFMKKGSVDIEMLNFLCMILIIISCIYEFLTWHVETITGSMNLRISIENTHYGFYVTLISISLAVIVYIYNLMRKRI</sequence>
<dbReference type="STRING" id="1121307.CLCY_2c03500"/>
<dbReference type="RefSeq" id="WP_048571011.1">
    <property type="nucleotide sequence ID" value="NZ_LFVU01000027.1"/>
</dbReference>
<keyword evidence="3" id="KW-1185">Reference proteome</keyword>
<feature type="transmembrane region" description="Helical" evidence="1">
    <location>
        <begin position="109"/>
        <end position="130"/>
    </location>
</feature>
<keyword evidence="1" id="KW-0812">Transmembrane</keyword>
<protein>
    <submittedName>
        <fullName evidence="2">Uncharacterized protein</fullName>
    </submittedName>
</protein>
<keyword evidence="1" id="KW-1133">Transmembrane helix</keyword>
<dbReference type="AlphaFoldDB" id="A0A0J8DBC4"/>
<keyword evidence="1" id="KW-0472">Membrane</keyword>
<name>A0A0J8DBC4_CLOCY</name>
<reference evidence="2 3" key="1">
    <citation type="submission" date="2015-06" db="EMBL/GenBank/DDBJ databases">
        <title>Draft genome sequence of the purine-degrading Clostridium cylindrosporum HC-1 (DSM 605).</title>
        <authorList>
            <person name="Poehlein A."/>
            <person name="Schiel-Bengelsdorf B."/>
            <person name="Bengelsdorf F."/>
            <person name="Daniel R."/>
            <person name="Duerre P."/>
        </authorList>
    </citation>
    <scope>NUCLEOTIDE SEQUENCE [LARGE SCALE GENOMIC DNA]</scope>
    <source>
        <strain evidence="2 3">DSM 605</strain>
    </source>
</reference>
<accession>A0A0J8DBC4</accession>
<dbReference type="EMBL" id="LFVU01000027">
    <property type="protein sequence ID" value="KMT21588.1"/>
    <property type="molecule type" value="Genomic_DNA"/>
</dbReference>
<organism evidence="2 3">
    <name type="scientific">Clostridium cylindrosporum DSM 605</name>
    <dbReference type="NCBI Taxonomy" id="1121307"/>
    <lineage>
        <taxon>Bacteria</taxon>
        <taxon>Bacillati</taxon>
        <taxon>Bacillota</taxon>
        <taxon>Clostridia</taxon>
        <taxon>Eubacteriales</taxon>
        <taxon>Clostridiaceae</taxon>
        <taxon>Clostridium</taxon>
    </lineage>
</organism>
<dbReference type="Proteomes" id="UP000036756">
    <property type="component" value="Unassembled WGS sequence"/>
</dbReference>
<proteinExistence type="predicted"/>
<evidence type="ECO:0000256" key="1">
    <source>
        <dbReference type="SAM" id="Phobius"/>
    </source>
</evidence>
<evidence type="ECO:0000313" key="3">
    <source>
        <dbReference type="Proteomes" id="UP000036756"/>
    </source>
</evidence>
<feature type="transmembrane region" description="Helical" evidence="1">
    <location>
        <begin position="39"/>
        <end position="60"/>
    </location>
</feature>
<dbReference type="OrthoDB" id="1644644at2"/>
<feature type="transmembrane region" description="Helical" evidence="1">
    <location>
        <begin position="7"/>
        <end position="27"/>
    </location>
</feature>